<name>A0A5B0R135_PUCGR</name>
<gene>
    <name evidence="1" type="ORF">PGT21_019454</name>
</gene>
<sequence>MSSSALSPPWMKNKKTGNLPIFRTGIDKTLDMDEPIYQQPTNQNKPVLIEQPGLFYNGHHFMQFLRQYEMTADSLNASKYDRALQIGRFVQTEELKCQIEAMDGYEECDWDILRASMFELWGDEYEIWYTTTDLVNLSEEFSRDNKTVSFQAFQTYLQNFSKILDFLLIQKQLRSRQDALVIFISAFPQEIQRNIKRNLNQNGQLPQAPNGSRLPPLWEHLTEAAGVEIKLKELAKEIESPKQQLQESQSPVICNTPHSLSQLEPATEYTEPATGYTEPATEHTELATDYTELAINHTEPATEYTEPATDYMELAKDHTEPATEYTEPATDYTELVINHTEPATEYTEPATGYTELETDYTELVTDHTEPATEYTEPATDYMELAKDHTEPATDYTELAKEYAESATEDTELAKDHTEPATDYMELGKDYTEPEANYTELTIADTEKSMDVTIPVASMHMTEPVTTTKLLDLEEWKAASINVMDTPMDLAHTVIKIPDIILDEPDTENHVDQSTQPETLDQLPSFKNNPVKIQNLLRAEHSKEDHKFPAIPGKFWICNINKYLEIKIFNKQLFKPLSDIFGLLRINNHLSQHLEMENTQIEEPKYEIISVHSPLAPENFETTDLPNSSQPVPPSISTASIPEKVFSIPTPPDPPDITTTFINPQNEANWKTRQLSKLTINNLALSKLPRELFLLFYSLQKICPQLPLSIPPDLLQKSYGNVKRPRLMVGVG</sequence>
<dbReference type="Proteomes" id="UP000324748">
    <property type="component" value="Unassembled WGS sequence"/>
</dbReference>
<dbReference type="PANTHER" id="PTHR33246">
    <property type="entry name" value="CCHC-TYPE DOMAIN-CONTAINING PROTEIN"/>
    <property type="match status" value="1"/>
</dbReference>
<organism evidence="1 2">
    <name type="scientific">Puccinia graminis f. sp. tritici</name>
    <dbReference type="NCBI Taxonomy" id="56615"/>
    <lineage>
        <taxon>Eukaryota</taxon>
        <taxon>Fungi</taxon>
        <taxon>Dikarya</taxon>
        <taxon>Basidiomycota</taxon>
        <taxon>Pucciniomycotina</taxon>
        <taxon>Pucciniomycetes</taxon>
        <taxon>Pucciniales</taxon>
        <taxon>Pucciniaceae</taxon>
        <taxon>Puccinia</taxon>
    </lineage>
</organism>
<keyword evidence="2" id="KW-1185">Reference proteome</keyword>
<dbReference type="OrthoDB" id="2506685at2759"/>
<dbReference type="EMBL" id="VSWC01000001">
    <property type="protein sequence ID" value="KAA1119258.1"/>
    <property type="molecule type" value="Genomic_DNA"/>
</dbReference>
<accession>A0A5B0R135</accession>
<dbReference type="AlphaFoldDB" id="A0A5B0R135"/>
<comment type="caution">
    <text evidence="1">The sequence shown here is derived from an EMBL/GenBank/DDBJ whole genome shotgun (WGS) entry which is preliminary data.</text>
</comment>
<dbReference type="PANTHER" id="PTHR33246:SF51">
    <property type="entry name" value="MYB_SANT-LIKE DOMAIN-CONTAINING PROTEIN"/>
    <property type="match status" value="1"/>
</dbReference>
<reference evidence="1 2" key="1">
    <citation type="submission" date="2019-05" db="EMBL/GenBank/DDBJ databases">
        <title>Emergence of the Ug99 lineage of the wheat stem rust pathogen through somatic hybridization.</title>
        <authorList>
            <person name="Li F."/>
            <person name="Upadhyaya N.M."/>
            <person name="Sperschneider J."/>
            <person name="Matny O."/>
            <person name="Nguyen-Phuc H."/>
            <person name="Mago R."/>
            <person name="Raley C."/>
            <person name="Miller M.E."/>
            <person name="Silverstein K.A.T."/>
            <person name="Henningsen E."/>
            <person name="Hirsch C.D."/>
            <person name="Visser B."/>
            <person name="Pretorius Z.A."/>
            <person name="Steffenson B.J."/>
            <person name="Schwessinger B."/>
            <person name="Dodds P.N."/>
            <person name="Figueroa M."/>
        </authorList>
    </citation>
    <scope>NUCLEOTIDE SEQUENCE [LARGE SCALE GENOMIC DNA]</scope>
    <source>
        <strain evidence="1">21-0</strain>
    </source>
</reference>
<protein>
    <submittedName>
        <fullName evidence="1">Uncharacterized protein</fullName>
    </submittedName>
</protein>
<evidence type="ECO:0000313" key="2">
    <source>
        <dbReference type="Proteomes" id="UP000324748"/>
    </source>
</evidence>
<evidence type="ECO:0000313" key="1">
    <source>
        <dbReference type="EMBL" id="KAA1119258.1"/>
    </source>
</evidence>
<proteinExistence type="predicted"/>